<dbReference type="AlphaFoldDB" id="A0A5R8M763"/>
<evidence type="ECO:0000313" key="1">
    <source>
        <dbReference type="EMBL" id="TLF45404.1"/>
    </source>
</evidence>
<comment type="caution">
    <text evidence="1">The sequence shown here is derived from an EMBL/GenBank/DDBJ whole genome shotgun (WGS) entry which is preliminary data.</text>
</comment>
<keyword evidence="2" id="KW-1185">Reference proteome</keyword>
<accession>A0A5R8M763</accession>
<organism evidence="1 2">
    <name type="scientific">Maribacter aurantiacus</name>
    <dbReference type="NCBI Taxonomy" id="1882343"/>
    <lineage>
        <taxon>Bacteria</taxon>
        <taxon>Pseudomonadati</taxon>
        <taxon>Bacteroidota</taxon>
        <taxon>Flavobacteriia</taxon>
        <taxon>Flavobacteriales</taxon>
        <taxon>Flavobacteriaceae</taxon>
        <taxon>Maribacter</taxon>
    </lineage>
</organism>
<sequence length="90" mass="10567">MNRILVLITLSEGGIETIKSNPELPKKEMEFVDTWKKEGILESFFISVSKKDAVLIFQNIDEAKTKELIKTLPFFPYMEKIEYHNLNKQF</sequence>
<protein>
    <recommendedName>
        <fullName evidence="3">Muconolactone isomerase domain-containing protein</fullName>
    </recommendedName>
</protein>
<proteinExistence type="predicted"/>
<dbReference type="Gene3D" id="3.30.70.1060">
    <property type="entry name" value="Dimeric alpha+beta barrel"/>
    <property type="match status" value="1"/>
</dbReference>
<evidence type="ECO:0000313" key="2">
    <source>
        <dbReference type="Proteomes" id="UP000308382"/>
    </source>
</evidence>
<dbReference type="Proteomes" id="UP000308382">
    <property type="component" value="Unassembled WGS sequence"/>
</dbReference>
<dbReference type="RefSeq" id="WP_138257988.1">
    <property type="nucleotide sequence ID" value="NZ_VBUK01000003.1"/>
</dbReference>
<evidence type="ECO:0008006" key="3">
    <source>
        <dbReference type="Google" id="ProtNLM"/>
    </source>
</evidence>
<reference evidence="1 2" key="1">
    <citation type="journal article" date="2017" name="Int. J. Syst. Evol. Microbiol.">
        <title>Maripseudobacter aurantiacus gen. nov., sp. nov., a novel member of the family Flavobacteriaceae isolated from a sedimentation basin.</title>
        <authorList>
            <person name="Chen C."/>
            <person name="Su Y."/>
            <person name="Tao T."/>
            <person name="Fu G."/>
            <person name="Zhang C."/>
            <person name="Sun C."/>
            <person name="Zhang X."/>
            <person name="Wu M."/>
        </authorList>
    </citation>
    <scope>NUCLEOTIDE SEQUENCE [LARGE SCALE GENOMIC DNA]</scope>
    <source>
        <strain evidence="2">CDA4</strain>
    </source>
</reference>
<dbReference type="OrthoDB" id="963137at2"/>
<dbReference type="EMBL" id="VBUK01000003">
    <property type="protein sequence ID" value="TLF45404.1"/>
    <property type="molecule type" value="Genomic_DNA"/>
</dbReference>
<name>A0A5R8M763_9FLAO</name>
<gene>
    <name evidence="1" type="ORF">FEK29_08485</name>
</gene>